<keyword evidence="8 10" id="KW-0472">Membrane</keyword>
<feature type="transmembrane region" description="Helical" evidence="10">
    <location>
        <begin position="221"/>
        <end position="238"/>
    </location>
</feature>
<dbReference type="GO" id="GO:0005801">
    <property type="term" value="C:cis-Golgi network"/>
    <property type="evidence" value="ECO:0007669"/>
    <property type="project" value="InterPro"/>
</dbReference>
<dbReference type="GO" id="GO:0006906">
    <property type="term" value="P:vesicle fusion"/>
    <property type="evidence" value="ECO:0007669"/>
    <property type="project" value="TreeGrafter"/>
</dbReference>
<evidence type="ECO:0000313" key="12">
    <source>
        <dbReference type="Proteomes" id="UP000284403"/>
    </source>
</evidence>
<dbReference type="PANTHER" id="PTHR21094">
    <property type="entry name" value="GOS-28 SNARE- RELATED"/>
    <property type="match status" value="1"/>
</dbReference>
<keyword evidence="9" id="KW-0175">Coiled coil</keyword>
<reference evidence="11 12" key="1">
    <citation type="journal article" date="2018" name="BMC Genomics">
        <title>Genomic comparison of Trypanosoma conorhini and Trypanosoma rangeli to Trypanosoma cruzi strains of high and low virulence.</title>
        <authorList>
            <person name="Bradwell K.R."/>
            <person name="Koparde V.N."/>
            <person name="Matveyev A.V."/>
            <person name="Serrano M.G."/>
            <person name="Alves J.M."/>
            <person name="Parikh H."/>
            <person name="Huang B."/>
            <person name="Lee V."/>
            <person name="Espinosa-Alvarez O."/>
            <person name="Ortiz P.A."/>
            <person name="Costa-Martins A.G."/>
            <person name="Teixeira M.M."/>
            <person name="Buck G.A."/>
        </authorList>
    </citation>
    <scope>NUCLEOTIDE SEQUENCE [LARGE SCALE GENOMIC DNA]</scope>
    <source>
        <strain evidence="11 12">025E</strain>
    </source>
</reference>
<dbReference type="Pfam" id="PF12352">
    <property type="entry name" value="V-SNARE_C"/>
    <property type="match status" value="1"/>
</dbReference>
<keyword evidence="5" id="KW-0653">Protein transport</keyword>
<comment type="caution">
    <text evidence="11">The sequence shown here is derived from an EMBL/GenBank/DDBJ whole genome shotgun (WGS) entry which is preliminary data.</text>
</comment>
<evidence type="ECO:0000256" key="2">
    <source>
        <dbReference type="ARBA" id="ARBA00008473"/>
    </source>
</evidence>
<keyword evidence="6 10" id="KW-1133">Transmembrane helix</keyword>
<protein>
    <submittedName>
        <fullName evidence="11">Golgi family SNARE protein</fullName>
    </submittedName>
</protein>
<dbReference type="GO" id="GO:0006888">
    <property type="term" value="P:endoplasmic reticulum to Golgi vesicle-mediated transport"/>
    <property type="evidence" value="ECO:0007669"/>
    <property type="project" value="InterPro"/>
</dbReference>
<name>A0A3R7L9F1_9TRYP</name>
<evidence type="ECO:0000256" key="5">
    <source>
        <dbReference type="ARBA" id="ARBA00022927"/>
    </source>
</evidence>
<dbReference type="PANTHER" id="PTHR21094:SF2">
    <property type="entry name" value="GOLGI SNAP RECEPTOR COMPLEX MEMBER 1"/>
    <property type="match status" value="1"/>
</dbReference>
<evidence type="ECO:0000313" key="11">
    <source>
        <dbReference type="EMBL" id="RNF23784.1"/>
    </source>
</evidence>
<evidence type="ECO:0000256" key="10">
    <source>
        <dbReference type="SAM" id="Phobius"/>
    </source>
</evidence>
<dbReference type="GO" id="GO:0048219">
    <property type="term" value="P:inter-Golgi cisterna vesicle-mediated transport"/>
    <property type="evidence" value="ECO:0007669"/>
    <property type="project" value="TreeGrafter"/>
</dbReference>
<gene>
    <name evidence="11" type="ORF">Tco025E_02757</name>
</gene>
<comment type="subcellular location">
    <subcellularLocation>
        <location evidence="1">Golgi apparatus membrane</location>
        <topology evidence="1">Single-pass type IV membrane protein</topology>
    </subcellularLocation>
</comment>
<accession>A0A3R7L9F1</accession>
<dbReference type="OrthoDB" id="422156at2759"/>
<dbReference type="EMBL" id="MKKU01000112">
    <property type="protein sequence ID" value="RNF23784.1"/>
    <property type="molecule type" value="Genomic_DNA"/>
</dbReference>
<dbReference type="Proteomes" id="UP000284403">
    <property type="component" value="Unassembled WGS sequence"/>
</dbReference>
<keyword evidence="12" id="KW-1185">Reference proteome</keyword>
<dbReference type="AlphaFoldDB" id="A0A3R7L9F1"/>
<evidence type="ECO:0000256" key="6">
    <source>
        <dbReference type="ARBA" id="ARBA00022989"/>
    </source>
</evidence>
<organism evidence="11 12">
    <name type="scientific">Trypanosoma conorhini</name>
    <dbReference type="NCBI Taxonomy" id="83891"/>
    <lineage>
        <taxon>Eukaryota</taxon>
        <taxon>Discoba</taxon>
        <taxon>Euglenozoa</taxon>
        <taxon>Kinetoplastea</taxon>
        <taxon>Metakinetoplastina</taxon>
        <taxon>Trypanosomatida</taxon>
        <taxon>Trypanosomatidae</taxon>
        <taxon>Trypanosoma</taxon>
    </lineage>
</organism>
<dbReference type="GeneID" id="40316368"/>
<dbReference type="GO" id="GO:0031201">
    <property type="term" value="C:SNARE complex"/>
    <property type="evidence" value="ECO:0007669"/>
    <property type="project" value="TreeGrafter"/>
</dbReference>
<dbReference type="InterPro" id="IPR023601">
    <property type="entry name" value="Golgi_SNAP_su1"/>
</dbReference>
<evidence type="ECO:0000256" key="9">
    <source>
        <dbReference type="SAM" id="Coils"/>
    </source>
</evidence>
<proteinExistence type="inferred from homology"/>
<evidence type="ECO:0000256" key="4">
    <source>
        <dbReference type="ARBA" id="ARBA00022692"/>
    </source>
</evidence>
<dbReference type="GO" id="GO:0005797">
    <property type="term" value="C:Golgi medial cisterna"/>
    <property type="evidence" value="ECO:0007669"/>
    <property type="project" value="TreeGrafter"/>
</dbReference>
<dbReference type="GO" id="GO:0015031">
    <property type="term" value="P:protein transport"/>
    <property type="evidence" value="ECO:0007669"/>
    <property type="project" value="UniProtKB-KW"/>
</dbReference>
<sequence length="239" mass="27627">MESKLHAWDSLRNDARQADSVIERQLTVLESISRFGENNGSSHEFRKTGNGAAPSVAQIEMAQREFDRQRNEVEMSLQRFESLLVTMADTARALPPESTAQSHTERFLQLAAEKRRTVARLTADFKRRREWAELMPGVTNDLETHREGEGVRFLMEEQDSLRHTQRRLNNILNQADESREQLRGQRDAFTRMEDRAMRIALRVPLIKKVLGRIDSRRRREAVILGGVIGACVLLVIFFW</sequence>
<evidence type="ECO:0000256" key="1">
    <source>
        <dbReference type="ARBA" id="ARBA00004409"/>
    </source>
</evidence>
<keyword evidence="7" id="KW-0333">Golgi apparatus</keyword>
<evidence type="ECO:0000256" key="3">
    <source>
        <dbReference type="ARBA" id="ARBA00022448"/>
    </source>
</evidence>
<dbReference type="RefSeq" id="XP_029230250.1">
    <property type="nucleotide sequence ID" value="XM_029369680.1"/>
</dbReference>
<feature type="coiled-coil region" evidence="9">
    <location>
        <begin position="154"/>
        <end position="188"/>
    </location>
</feature>
<keyword evidence="4 10" id="KW-0812">Transmembrane</keyword>
<comment type="similarity">
    <text evidence="2">Belongs to the GOSR1 family.</text>
</comment>
<keyword evidence="3" id="KW-0813">Transport</keyword>
<evidence type="ECO:0000256" key="7">
    <source>
        <dbReference type="ARBA" id="ARBA00023034"/>
    </source>
</evidence>
<dbReference type="GO" id="GO:0005484">
    <property type="term" value="F:SNAP receptor activity"/>
    <property type="evidence" value="ECO:0007669"/>
    <property type="project" value="TreeGrafter"/>
</dbReference>
<dbReference type="GO" id="GO:0000139">
    <property type="term" value="C:Golgi membrane"/>
    <property type="evidence" value="ECO:0007669"/>
    <property type="project" value="UniProtKB-SubCell"/>
</dbReference>
<evidence type="ECO:0000256" key="8">
    <source>
        <dbReference type="ARBA" id="ARBA00023136"/>
    </source>
</evidence>